<dbReference type="AlphaFoldDB" id="A0AA38UJ54"/>
<dbReference type="Gene3D" id="3.40.50.1110">
    <property type="entry name" value="SGNH hydrolase"/>
    <property type="match status" value="1"/>
</dbReference>
<accession>A0AA38UJ54</accession>
<keyword evidence="2" id="KW-0732">Signal</keyword>
<comment type="caution">
    <text evidence="3">The sequence shown here is derived from an EMBL/GenBank/DDBJ whole genome shotgun (WGS) entry which is preliminary data.</text>
</comment>
<proteinExistence type="predicted"/>
<evidence type="ECO:0008006" key="5">
    <source>
        <dbReference type="Google" id="ProtNLM"/>
    </source>
</evidence>
<evidence type="ECO:0000313" key="4">
    <source>
        <dbReference type="Proteomes" id="UP001163846"/>
    </source>
</evidence>
<feature type="chain" id="PRO_5041278743" description="Carbohydrate esterase family 16 protein" evidence="2">
    <location>
        <begin position="23"/>
        <end position="296"/>
    </location>
</feature>
<organism evidence="3 4">
    <name type="scientific">Lentinula raphanica</name>
    <dbReference type="NCBI Taxonomy" id="153919"/>
    <lineage>
        <taxon>Eukaryota</taxon>
        <taxon>Fungi</taxon>
        <taxon>Dikarya</taxon>
        <taxon>Basidiomycota</taxon>
        <taxon>Agaricomycotina</taxon>
        <taxon>Agaricomycetes</taxon>
        <taxon>Agaricomycetidae</taxon>
        <taxon>Agaricales</taxon>
        <taxon>Marasmiineae</taxon>
        <taxon>Omphalotaceae</taxon>
        <taxon>Lentinula</taxon>
    </lineage>
</organism>
<keyword evidence="4" id="KW-1185">Reference proteome</keyword>
<dbReference type="Proteomes" id="UP001163846">
    <property type="component" value="Unassembled WGS sequence"/>
</dbReference>
<dbReference type="PANTHER" id="PTHR45648:SF22">
    <property type="entry name" value="GDSL LIPASE_ACYLHYDROLASE FAMILY PROTEIN (AFU_ORTHOLOGUE AFUA_4G14700)"/>
    <property type="match status" value="1"/>
</dbReference>
<dbReference type="SUPFAM" id="SSF52266">
    <property type="entry name" value="SGNH hydrolase"/>
    <property type="match status" value="1"/>
</dbReference>
<dbReference type="InterPro" id="IPR036514">
    <property type="entry name" value="SGNH_hydro_sf"/>
</dbReference>
<dbReference type="EMBL" id="MU806083">
    <property type="protein sequence ID" value="KAJ3840347.1"/>
    <property type="molecule type" value="Genomic_DNA"/>
</dbReference>
<reference evidence="3" key="1">
    <citation type="submission" date="2022-08" db="EMBL/GenBank/DDBJ databases">
        <authorList>
            <consortium name="DOE Joint Genome Institute"/>
            <person name="Min B."/>
            <person name="Riley R."/>
            <person name="Sierra-Patev S."/>
            <person name="Naranjo-Ortiz M."/>
            <person name="Looney B."/>
            <person name="Konkel Z."/>
            <person name="Slot J.C."/>
            <person name="Sakamoto Y."/>
            <person name="Steenwyk J.L."/>
            <person name="Rokas A."/>
            <person name="Carro J."/>
            <person name="Camarero S."/>
            <person name="Ferreira P."/>
            <person name="Molpeceres G."/>
            <person name="Ruiz-Duenas F.J."/>
            <person name="Serrano A."/>
            <person name="Henrissat B."/>
            <person name="Drula E."/>
            <person name="Hughes K.W."/>
            <person name="Mata J.L."/>
            <person name="Ishikawa N.K."/>
            <person name="Vargas-Isla R."/>
            <person name="Ushijima S."/>
            <person name="Smith C.A."/>
            <person name="Ahrendt S."/>
            <person name="Andreopoulos W."/>
            <person name="He G."/>
            <person name="Labutti K."/>
            <person name="Lipzen A."/>
            <person name="Ng V."/>
            <person name="Sandor L."/>
            <person name="Barry K."/>
            <person name="Martinez A.T."/>
            <person name="Xiao Y."/>
            <person name="Gibbons J.G."/>
            <person name="Terashima K."/>
            <person name="Hibbett D.S."/>
            <person name="Grigoriev I.V."/>
        </authorList>
    </citation>
    <scope>NUCLEOTIDE SEQUENCE</scope>
    <source>
        <strain evidence="3">TFB9207</strain>
    </source>
</reference>
<keyword evidence="1" id="KW-0378">Hydrolase</keyword>
<gene>
    <name evidence="3" type="ORF">F5878DRAFT_613465</name>
</gene>
<name>A0AA38UJ54_9AGAR</name>
<dbReference type="InterPro" id="IPR051058">
    <property type="entry name" value="GDSL_Est/Lipase"/>
</dbReference>
<dbReference type="GO" id="GO:0016788">
    <property type="term" value="F:hydrolase activity, acting on ester bonds"/>
    <property type="evidence" value="ECO:0007669"/>
    <property type="project" value="InterPro"/>
</dbReference>
<feature type="signal peptide" evidence="2">
    <location>
        <begin position="1"/>
        <end position="22"/>
    </location>
</feature>
<evidence type="ECO:0000256" key="1">
    <source>
        <dbReference type="ARBA" id="ARBA00022801"/>
    </source>
</evidence>
<evidence type="ECO:0000256" key="2">
    <source>
        <dbReference type="SAM" id="SignalP"/>
    </source>
</evidence>
<dbReference type="Pfam" id="PF00657">
    <property type="entry name" value="Lipase_GDSL"/>
    <property type="match status" value="1"/>
</dbReference>
<sequence length="296" mass="32180">MVSYSSRVAFLGLGLFTGAATAQNYWFSFGDSYTQTGFLTNLTLPSPGNPFGNPAYPGYTATGGANWLDFDTTTYNNSLVLTYNYAYGGATIDSGLVAPFEPTVLSVTDQVNEFLGTAGSPSEPVETTAWTSENSLFSIWIGINDLGNSYYLSDNRTSFDTTLLNAEFALVQKLYDVGARNFLFLNVPPTDRSPLMLAQSTEAQEMLKANILDFNSQLAEFIDEFKASNSGVTTFLWDANAAFTTILDDPTAYGFIDAVSYGTDVGYFWINTLHTTSPANVYWAEGVADVLSGSIW</sequence>
<evidence type="ECO:0000313" key="3">
    <source>
        <dbReference type="EMBL" id="KAJ3840347.1"/>
    </source>
</evidence>
<dbReference type="CDD" id="cd01846">
    <property type="entry name" value="fatty_acyltransferase_like"/>
    <property type="match status" value="1"/>
</dbReference>
<dbReference type="InterPro" id="IPR001087">
    <property type="entry name" value="GDSL"/>
</dbReference>
<protein>
    <recommendedName>
        <fullName evidence="5">Carbohydrate esterase family 16 protein</fullName>
    </recommendedName>
</protein>
<dbReference type="PANTHER" id="PTHR45648">
    <property type="entry name" value="GDSL LIPASE/ACYLHYDROLASE FAMILY PROTEIN (AFU_ORTHOLOGUE AFUA_4G14700)"/>
    <property type="match status" value="1"/>
</dbReference>